<evidence type="ECO:0000313" key="7">
    <source>
        <dbReference type="Proteomes" id="UP000619265"/>
    </source>
</evidence>
<evidence type="ECO:0000259" key="5">
    <source>
        <dbReference type="Pfam" id="PF13193"/>
    </source>
</evidence>
<dbReference type="CDD" id="cd05904">
    <property type="entry name" value="4CL"/>
    <property type="match status" value="1"/>
</dbReference>
<feature type="domain" description="AMP-dependent synthetase/ligase" evidence="4">
    <location>
        <begin position="61"/>
        <end position="413"/>
    </location>
</feature>
<evidence type="ECO:0000256" key="2">
    <source>
        <dbReference type="ARBA" id="ARBA00022598"/>
    </source>
</evidence>
<keyword evidence="3" id="KW-0472">Membrane</keyword>
<evidence type="ECO:0000256" key="3">
    <source>
        <dbReference type="SAM" id="Phobius"/>
    </source>
</evidence>
<dbReference type="Gene3D" id="3.40.50.12780">
    <property type="entry name" value="N-terminal domain of ligase-like"/>
    <property type="match status" value="1"/>
</dbReference>
<sequence>MADEATFSGYPIDPSNGFCHKTKIFHSLRPRVPLPTPDQPLSIAQYCFSLLQSSPSAIGSTTVLIDSSTGRRLSYSEFLDQIHSLAVALRTLTSLSKGHVAFILAPSSLQVPVLYFALLTLGVTISPANPLSSDSEIAHQVRLCKPVIAFAASSTSDKLPALPLGTILIDSPKFLSMISGSRTDTDQLERVQVSQSDSAAILYSSGTTGLVKGVMLTHGNLIALIAGFFHLQRESVQNQNKPQPQPVSMFTLPLFHVFGFFMLVRAVAMAETLVLMGRFDFESMLRAVEKYRVTYMPVSPPLVVALAKSDLVNKYDLSSLQLLGSGGAPLGKEVAEHFAAKFPNVTIVQGYGLTESGGGAAGMTWEESQHHGSVGRLAQNMEAKIVDPVTGEALPPGQKGELWLRGPTIMKGYVGDDNATAETLDSEGWLKTGDLCCFDSDGFLYIVDRLKELIKYKGYQVPPAELEHLLLSHPEIVDAAVIPYPDEEAGQIPMAYVVRKPGSNIGEAQVIGFIAKQASF</sequence>
<gene>
    <name evidence="6" type="ORF">F2P56_019917</name>
</gene>
<evidence type="ECO:0000259" key="4">
    <source>
        <dbReference type="Pfam" id="PF00501"/>
    </source>
</evidence>
<protein>
    <recommendedName>
        <fullName evidence="8">4-coumarate--CoA ligase-like 9</fullName>
    </recommendedName>
</protein>
<dbReference type="EMBL" id="LIHL02000009">
    <property type="protein sequence ID" value="KAF5460017.1"/>
    <property type="molecule type" value="Genomic_DNA"/>
</dbReference>
<dbReference type="AlphaFoldDB" id="A0A833UPM4"/>
<feature type="transmembrane region" description="Helical" evidence="3">
    <location>
        <begin position="254"/>
        <end position="276"/>
    </location>
</feature>
<keyword evidence="3" id="KW-0812">Transmembrane</keyword>
<evidence type="ECO:0000256" key="1">
    <source>
        <dbReference type="ARBA" id="ARBA00006432"/>
    </source>
</evidence>
<dbReference type="InterPro" id="IPR042099">
    <property type="entry name" value="ANL_N_sf"/>
</dbReference>
<comment type="caution">
    <text evidence="6">The sequence shown here is derived from an EMBL/GenBank/DDBJ whole genome shotgun (WGS) entry which is preliminary data.</text>
</comment>
<dbReference type="InterPro" id="IPR020845">
    <property type="entry name" value="AMP-binding_CS"/>
</dbReference>
<dbReference type="Pfam" id="PF00501">
    <property type="entry name" value="AMP-binding"/>
    <property type="match status" value="1"/>
</dbReference>
<dbReference type="InterPro" id="IPR000873">
    <property type="entry name" value="AMP-dep_synth/lig_dom"/>
</dbReference>
<keyword evidence="3" id="KW-1133">Transmembrane helix</keyword>
<dbReference type="SUPFAM" id="SSF56801">
    <property type="entry name" value="Acetyl-CoA synthetase-like"/>
    <property type="match status" value="1"/>
</dbReference>
<dbReference type="PANTHER" id="PTHR24096">
    <property type="entry name" value="LONG-CHAIN-FATTY-ACID--COA LIGASE"/>
    <property type="match status" value="1"/>
</dbReference>
<dbReference type="InterPro" id="IPR045851">
    <property type="entry name" value="AMP-bd_C_sf"/>
</dbReference>
<reference evidence="6" key="2">
    <citation type="submission" date="2020-03" db="EMBL/GenBank/DDBJ databases">
        <title>Walnut 2.0.</title>
        <authorList>
            <person name="Marrano A."/>
            <person name="Britton M."/>
            <person name="Zimin A.V."/>
            <person name="Zaini P.A."/>
            <person name="Workman R."/>
            <person name="Puiu D."/>
            <person name="Bianco L."/>
            <person name="Allen B.J."/>
            <person name="Troggio M."/>
            <person name="Leslie C.A."/>
            <person name="Timp W."/>
            <person name="Dendekar A."/>
            <person name="Salzberg S.L."/>
            <person name="Neale D.B."/>
        </authorList>
    </citation>
    <scope>NUCLEOTIDE SEQUENCE</scope>
    <source>
        <tissue evidence="6">Leaves</tissue>
    </source>
</reference>
<dbReference type="Gene3D" id="3.30.300.30">
    <property type="match status" value="1"/>
</dbReference>
<dbReference type="InterPro" id="IPR025110">
    <property type="entry name" value="AMP-bd_C"/>
</dbReference>
<dbReference type="Proteomes" id="UP000619265">
    <property type="component" value="Unassembled WGS sequence"/>
</dbReference>
<evidence type="ECO:0008006" key="8">
    <source>
        <dbReference type="Google" id="ProtNLM"/>
    </source>
</evidence>
<proteinExistence type="inferred from homology"/>
<dbReference type="FunFam" id="3.40.50.12780:FF:000003">
    <property type="entry name" value="Long-chain-fatty-acid--CoA ligase FadD"/>
    <property type="match status" value="1"/>
</dbReference>
<dbReference type="Gramene" id="Jr09_04570_p1">
    <property type="protein sequence ID" value="cds.Jr09_04570_p1"/>
    <property type="gene ID" value="Jr09_04570"/>
</dbReference>
<dbReference type="Pfam" id="PF13193">
    <property type="entry name" value="AMP-binding_C"/>
    <property type="match status" value="1"/>
</dbReference>
<dbReference type="PANTHER" id="PTHR24096:SF251">
    <property type="entry name" value="4-COUMARATE--COA LIGASE-LIKE 9"/>
    <property type="match status" value="1"/>
</dbReference>
<dbReference type="GO" id="GO:0016874">
    <property type="term" value="F:ligase activity"/>
    <property type="evidence" value="ECO:0007669"/>
    <property type="project" value="UniProtKB-KW"/>
</dbReference>
<evidence type="ECO:0000313" key="6">
    <source>
        <dbReference type="EMBL" id="KAF5460017.1"/>
    </source>
</evidence>
<accession>A0A833UPM4</accession>
<reference evidence="6" key="1">
    <citation type="submission" date="2015-10" db="EMBL/GenBank/DDBJ databases">
        <authorList>
            <person name="Martinez-Garcia P.J."/>
            <person name="Crepeau M.W."/>
            <person name="Puiu D."/>
            <person name="Gonzalez-Ibeas D."/>
            <person name="Whalen J."/>
            <person name="Stevens K."/>
            <person name="Paul R."/>
            <person name="Butterfield T."/>
            <person name="Britton M."/>
            <person name="Reagan R."/>
            <person name="Chakraborty S."/>
            <person name="Walawage S.L."/>
            <person name="Vasquez-Gross H.A."/>
            <person name="Cardeno C."/>
            <person name="Famula R."/>
            <person name="Pratt K."/>
            <person name="Kuruganti S."/>
            <person name="Aradhya M.K."/>
            <person name="Leslie C.A."/>
            <person name="Dandekar A.M."/>
            <person name="Salzberg S.L."/>
            <person name="Wegrzyn J.L."/>
            <person name="Langley C.H."/>
            <person name="Neale D.B."/>
        </authorList>
    </citation>
    <scope>NUCLEOTIDE SEQUENCE</scope>
    <source>
        <tissue evidence="6">Leaves</tissue>
    </source>
</reference>
<feature type="domain" description="AMP-binding enzyme C-terminal" evidence="5">
    <location>
        <begin position="465"/>
        <end position="516"/>
    </location>
</feature>
<keyword evidence="2" id="KW-0436">Ligase</keyword>
<dbReference type="PROSITE" id="PS00455">
    <property type="entry name" value="AMP_BINDING"/>
    <property type="match status" value="1"/>
</dbReference>
<organism evidence="6 7">
    <name type="scientific">Juglans regia</name>
    <name type="common">English walnut</name>
    <dbReference type="NCBI Taxonomy" id="51240"/>
    <lineage>
        <taxon>Eukaryota</taxon>
        <taxon>Viridiplantae</taxon>
        <taxon>Streptophyta</taxon>
        <taxon>Embryophyta</taxon>
        <taxon>Tracheophyta</taxon>
        <taxon>Spermatophyta</taxon>
        <taxon>Magnoliopsida</taxon>
        <taxon>eudicotyledons</taxon>
        <taxon>Gunneridae</taxon>
        <taxon>Pentapetalae</taxon>
        <taxon>rosids</taxon>
        <taxon>fabids</taxon>
        <taxon>Fagales</taxon>
        <taxon>Juglandaceae</taxon>
        <taxon>Juglans</taxon>
    </lineage>
</organism>
<comment type="similarity">
    <text evidence="1">Belongs to the ATP-dependent AMP-binding enzyme family.</text>
</comment>
<name>A0A833UPM4_JUGRE</name>